<dbReference type="InterPro" id="IPR036116">
    <property type="entry name" value="FN3_sf"/>
</dbReference>
<feature type="domain" description="Fibronectin type-III" evidence="3">
    <location>
        <begin position="504"/>
        <end position="594"/>
    </location>
</feature>
<keyword evidence="2" id="KW-0732">Signal</keyword>
<feature type="domain" description="Fibronectin type-III" evidence="3">
    <location>
        <begin position="114"/>
        <end position="205"/>
    </location>
</feature>
<evidence type="ECO:0000256" key="1">
    <source>
        <dbReference type="SAM" id="MobiDB-lite"/>
    </source>
</evidence>
<organism evidence="4 5">
    <name type="scientific">Halocaridina rubra</name>
    <name type="common">Hawaiian red shrimp</name>
    <dbReference type="NCBI Taxonomy" id="373956"/>
    <lineage>
        <taxon>Eukaryota</taxon>
        <taxon>Metazoa</taxon>
        <taxon>Ecdysozoa</taxon>
        <taxon>Arthropoda</taxon>
        <taxon>Crustacea</taxon>
        <taxon>Multicrustacea</taxon>
        <taxon>Malacostraca</taxon>
        <taxon>Eumalacostraca</taxon>
        <taxon>Eucarida</taxon>
        <taxon>Decapoda</taxon>
        <taxon>Pleocyemata</taxon>
        <taxon>Caridea</taxon>
        <taxon>Atyoidea</taxon>
        <taxon>Atyidae</taxon>
        <taxon>Halocaridina</taxon>
    </lineage>
</organism>
<evidence type="ECO:0000313" key="5">
    <source>
        <dbReference type="Proteomes" id="UP001381693"/>
    </source>
</evidence>
<keyword evidence="5" id="KW-1185">Reference proteome</keyword>
<dbReference type="GO" id="GO:0016020">
    <property type="term" value="C:membrane"/>
    <property type="evidence" value="ECO:0007669"/>
    <property type="project" value="UniProtKB-SubCell"/>
</dbReference>
<reference evidence="4 5" key="1">
    <citation type="submission" date="2023-11" db="EMBL/GenBank/DDBJ databases">
        <title>Halocaridina rubra genome assembly.</title>
        <authorList>
            <person name="Smith C."/>
        </authorList>
    </citation>
    <scope>NUCLEOTIDE SEQUENCE [LARGE SCALE GENOMIC DNA]</scope>
    <source>
        <strain evidence="4">EP-1</strain>
        <tissue evidence="4">Whole</tissue>
    </source>
</reference>
<dbReference type="SUPFAM" id="SSF49265">
    <property type="entry name" value="Fibronectin type III"/>
    <property type="match status" value="4"/>
</dbReference>
<feature type="chain" id="PRO_5042902712" description="Fibronectin type-III domain-containing protein" evidence="2">
    <location>
        <begin position="18"/>
        <end position="594"/>
    </location>
</feature>
<feature type="domain" description="Fibronectin type-III" evidence="3">
    <location>
        <begin position="303"/>
        <end position="403"/>
    </location>
</feature>
<evidence type="ECO:0000313" key="4">
    <source>
        <dbReference type="EMBL" id="KAK7024269.1"/>
    </source>
</evidence>
<feature type="region of interest" description="Disordered" evidence="1">
    <location>
        <begin position="575"/>
        <end position="594"/>
    </location>
</feature>
<dbReference type="InterPro" id="IPR003961">
    <property type="entry name" value="FN3_dom"/>
</dbReference>
<dbReference type="EMBL" id="JAXCGZ010022786">
    <property type="protein sequence ID" value="KAK7024269.1"/>
    <property type="molecule type" value="Genomic_DNA"/>
</dbReference>
<name>A0AAN8WAY4_HALRR</name>
<dbReference type="PANTHER" id="PTHR46957:SF3">
    <property type="entry name" value="CYTOKINE RECEPTOR"/>
    <property type="match status" value="1"/>
</dbReference>
<comment type="caution">
    <text evidence="4">The sequence shown here is derived from an EMBL/GenBank/DDBJ whole genome shotgun (WGS) entry which is preliminary data.</text>
</comment>
<feature type="domain" description="Fibronectin type-III" evidence="3">
    <location>
        <begin position="207"/>
        <end position="299"/>
    </location>
</feature>
<evidence type="ECO:0000256" key="2">
    <source>
        <dbReference type="SAM" id="SignalP"/>
    </source>
</evidence>
<sequence>MRTSFLFVLSALGLAVAQTPGTIENFQMTNNGEIFVDLEWDLVGGDLVIDKYTLLYDGDFSTDIKCPVAHCVHKVNYLNPCTVYDFTLTPHFEGGIDGDTVATQGNTLDLIPGPPLNPSATPNKNGILVTWERPSENANCVDKYQVCLREAGETATDCKMHGNNTIVLRDIQLCTDYIISISALTPVGTAGPDVTTLATTGTGVPGIPQNVVVTLATQDMIKISYDDPFENPNCVDEFGVIYGPLDKTFGQISPVLTGEHEHTISPLDPCTNYSIGVYGMNSNGDIGPTAINYAATEDAVPLPPSSVDVTPGGPDSIDVTWPGMPDNGCGETITICWNDQIHPEEQCQEIDGGGIIEGGGSFIIKDLLPCTSYEIVIVINSPSGMPSLPIGNFTFTDDVTPDPVENLRISSVSAHEMTVSYDAPSNLPQCIREYDTNVINLDQVYDTAKYFNMENHLTPRIDETHNELEACSNYRVEVRTVSRQGLESPWNSVDTVTGGDTPSEVRNLQEKSSTTNSVTLLWFQPATNPRCASAYLVEWAGGNETVVMSTSEFSIEYTITGLETCLPYTFSVTAQSTSSGDSAPATIDVTTQCS</sequence>
<feature type="region of interest" description="Disordered" evidence="1">
    <location>
        <begin position="489"/>
        <end position="510"/>
    </location>
</feature>
<protein>
    <recommendedName>
        <fullName evidence="3">Fibronectin type-III domain-containing protein</fullName>
    </recommendedName>
</protein>
<evidence type="ECO:0000259" key="3">
    <source>
        <dbReference type="PROSITE" id="PS50853"/>
    </source>
</evidence>
<gene>
    <name evidence="4" type="ORF">SK128_007753</name>
</gene>
<proteinExistence type="predicted"/>
<accession>A0AAN8WAY4</accession>
<dbReference type="CDD" id="cd00063">
    <property type="entry name" value="FN3"/>
    <property type="match status" value="4"/>
</dbReference>
<dbReference type="Proteomes" id="UP001381693">
    <property type="component" value="Unassembled WGS sequence"/>
</dbReference>
<dbReference type="Pfam" id="PF00041">
    <property type="entry name" value="fn3"/>
    <property type="match status" value="1"/>
</dbReference>
<dbReference type="AlphaFoldDB" id="A0AAN8WAY4"/>
<dbReference type="InterPro" id="IPR013783">
    <property type="entry name" value="Ig-like_fold"/>
</dbReference>
<dbReference type="PROSITE" id="PS50853">
    <property type="entry name" value="FN3"/>
    <property type="match status" value="4"/>
</dbReference>
<dbReference type="SMART" id="SM00060">
    <property type="entry name" value="FN3"/>
    <property type="match status" value="6"/>
</dbReference>
<dbReference type="Gene3D" id="2.60.40.10">
    <property type="entry name" value="Immunoglobulins"/>
    <property type="match status" value="5"/>
</dbReference>
<dbReference type="PANTHER" id="PTHR46957">
    <property type="entry name" value="CYTOKINE RECEPTOR"/>
    <property type="match status" value="1"/>
</dbReference>
<dbReference type="InterPro" id="IPR050713">
    <property type="entry name" value="RTP_Phos/Ushers"/>
</dbReference>
<feature type="signal peptide" evidence="2">
    <location>
        <begin position="1"/>
        <end position="17"/>
    </location>
</feature>